<dbReference type="SMART" id="SM01343">
    <property type="entry name" value="FATC"/>
    <property type="match status" value="1"/>
</dbReference>
<proteinExistence type="predicted"/>
<evidence type="ECO:0000256" key="7">
    <source>
        <dbReference type="SAM" id="MobiDB-lite"/>
    </source>
</evidence>
<keyword evidence="6" id="KW-0175">Coiled coil</keyword>
<dbReference type="SMART" id="SM00146">
    <property type="entry name" value="PI3Kc"/>
    <property type="match status" value="1"/>
</dbReference>
<comment type="caution">
    <text evidence="10">The sequence shown here is derived from an EMBL/GenBank/DDBJ whole genome shotgun (WGS) entry which is preliminary data.</text>
</comment>
<dbReference type="EC" id="2.7.11.1" evidence="1"/>
<dbReference type="InterPro" id="IPR036940">
    <property type="entry name" value="PI3/4_kinase_cat_sf"/>
</dbReference>
<dbReference type="InterPro" id="IPR003152">
    <property type="entry name" value="FATC_dom"/>
</dbReference>
<evidence type="ECO:0000259" key="8">
    <source>
        <dbReference type="PROSITE" id="PS50290"/>
    </source>
</evidence>
<dbReference type="Gene3D" id="1.10.1070.11">
    <property type="entry name" value="Phosphatidylinositol 3-/4-kinase, catalytic domain"/>
    <property type="match status" value="1"/>
</dbReference>
<evidence type="ECO:0000259" key="9">
    <source>
        <dbReference type="PROSITE" id="PS51190"/>
    </source>
</evidence>
<dbReference type="InterPro" id="IPR000403">
    <property type="entry name" value="PI3/4_kinase_cat_dom"/>
</dbReference>
<evidence type="ECO:0000256" key="5">
    <source>
        <dbReference type="ARBA" id="ARBA00022840"/>
    </source>
</evidence>
<dbReference type="PANTHER" id="PTHR11139:SF9">
    <property type="entry name" value="SERINE_THREONINE-PROTEIN KINASE MTOR"/>
    <property type="match status" value="1"/>
</dbReference>
<dbReference type="Pfam" id="PF02260">
    <property type="entry name" value="FATC"/>
    <property type="match status" value="1"/>
</dbReference>
<evidence type="ECO:0000256" key="4">
    <source>
        <dbReference type="ARBA" id="ARBA00022777"/>
    </source>
</evidence>
<dbReference type="SUPFAM" id="SSF56112">
    <property type="entry name" value="Protein kinase-like (PK-like)"/>
    <property type="match status" value="1"/>
</dbReference>
<keyword evidence="5" id="KW-0067">ATP-binding</keyword>
<dbReference type="EMBL" id="JAPFFF010000051">
    <property type="protein sequence ID" value="KAK8839467.1"/>
    <property type="molecule type" value="Genomic_DNA"/>
</dbReference>
<dbReference type="Pfam" id="PF00454">
    <property type="entry name" value="PI3_PI4_kinase"/>
    <property type="match status" value="1"/>
</dbReference>
<dbReference type="PANTHER" id="PTHR11139">
    <property type="entry name" value="ATAXIA TELANGIECTASIA MUTATED ATM -RELATED"/>
    <property type="match status" value="1"/>
</dbReference>
<keyword evidence="11" id="KW-1185">Reference proteome</keyword>
<protein>
    <recommendedName>
        <fullName evidence="1">non-specific serine/threonine protein kinase</fullName>
        <ecNumber evidence="1">2.7.11.1</ecNumber>
    </recommendedName>
</protein>
<evidence type="ECO:0000256" key="6">
    <source>
        <dbReference type="SAM" id="Coils"/>
    </source>
</evidence>
<keyword evidence="4" id="KW-0418">Kinase</keyword>
<evidence type="ECO:0000256" key="3">
    <source>
        <dbReference type="ARBA" id="ARBA00022741"/>
    </source>
</evidence>
<dbReference type="SUPFAM" id="SSF48371">
    <property type="entry name" value="ARM repeat"/>
    <property type="match status" value="1"/>
</dbReference>
<dbReference type="Proteomes" id="UP001470230">
    <property type="component" value="Unassembled WGS sequence"/>
</dbReference>
<dbReference type="InterPro" id="IPR050517">
    <property type="entry name" value="DDR_Repair_Kinase"/>
</dbReference>
<gene>
    <name evidence="10" type="ORF">M9Y10_031822</name>
</gene>
<organism evidence="10 11">
    <name type="scientific">Tritrichomonas musculus</name>
    <dbReference type="NCBI Taxonomy" id="1915356"/>
    <lineage>
        <taxon>Eukaryota</taxon>
        <taxon>Metamonada</taxon>
        <taxon>Parabasalia</taxon>
        <taxon>Tritrichomonadida</taxon>
        <taxon>Tritrichomonadidae</taxon>
        <taxon>Tritrichomonas</taxon>
    </lineage>
</organism>
<keyword evidence="2" id="KW-0808">Transferase</keyword>
<keyword evidence="3" id="KW-0547">Nucleotide-binding</keyword>
<accession>A0ABR2GZW3</accession>
<dbReference type="InterPro" id="IPR016024">
    <property type="entry name" value="ARM-type_fold"/>
</dbReference>
<dbReference type="PROSITE" id="PS50290">
    <property type="entry name" value="PI3_4_KINASE_3"/>
    <property type="match status" value="1"/>
</dbReference>
<dbReference type="Gene3D" id="3.30.1010.10">
    <property type="entry name" value="Phosphatidylinositol 3-kinase Catalytic Subunit, Chain A, domain 4"/>
    <property type="match status" value="1"/>
</dbReference>
<dbReference type="PROSITE" id="PS51190">
    <property type="entry name" value="FATC"/>
    <property type="match status" value="1"/>
</dbReference>
<feature type="region of interest" description="Disordered" evidence="7">
    <location>
        <begin position="1677"/>
        <end position="1748"/>
    </location>
</feature>
<dbReference type="InterPro" id="IPR011009">
    <property type="entry name" value="Kinase-like_dom_sf"/>
</dbReference>
<evidence type="ECO:0000313" key="10">
    <source>
        <dbReference type="EMBL" id="KAK8839467.1"/>
    </source>
</evidence>
<evidence type="ECO:0000256" key="2">
    <source>
        <dbReference type="ARBA" id="ARBA00022679"/>
    </source>
</evidence>
<reference evidence="10 11" key="1">
    <citation type="submission" date="2024-04" db="EMBL/GenBank/DDBJ databases">
        <title>Tritrichomonas musculus Genome.</title>
        <authorList>
            <person name="Alves-Ferreira E."/>
            <person name="Grigg M."/>
            <person name="Lorenzi H."/>
            <person name="Galac M."/>
        </authorList>
    </citation>
    <scope>NUCLEOTIDE SEQUENCE [LARGE SCALE GENOMIC DNA]</scope>
    <source>
        <strain evidence="10 11">EAF2021</strain>
    </source>
</reference>
<feature type="domain" description="FATC" evidence="9">
    <location>
        <begin position="2427"/>
        <end position="2459"/>
    </location>
</feature>
<dbReference type="PROSITE" id="PS00916">
    <property type="entry name" value="PI3_4_KINASE_2"/>
    <property type="match status" value="1"/>
</dbReference>
<evidence type="ECO:0000256" key="1">
    <source>
        <dbReference type="ARBA" id="ARBA00012513"/>
    </source>
</evidence>
<evidence type="ECO:0000313" key="11">
    <source>
        <dbReference type="Proteomes" id="UP001470230"/>
    </source>
</evidence>
<feature type="coiled-coil region" evidence="6">
    <location>
        <begin position="1945"/>
        <end position="1979"/>
    </location>
</feature>
<feature type="domain" description="PI3K/PI4K catalytic" evidence="8">
    <location>
        <begin position="2073"/>
        <end position="2393"/>
    </location>
</feature>
<sequence length="2459" mass="287501">MLFSLHISDNFEDINAEYKKFKVNIFRKWCDSSELSIQFEENKLINSIKIILKDQNENPDGSPQYTNVTDDDLVRALIGAKTLSKYSILYQDVCVHFFTVIESISFTSIHKRRFFFKCVAKEIKNRTQYIWDKFIKNINYKYLTTIKEQPETNESILNSIIYIDFLLKYAPDFCSSISSTIFDRLFQILQNDSIKYTPDITYNILSLTSQTLDTYFNYDDNKFYANYVIELFQFFFEKVDSIFYPEININHVLDIKSMAKKLSLLAVIFENYTNLNNEQMNSIFQFLKGVSDQDPEIQFLLTRNLIYQKLTSEEIELETFNSLFSLDQNSSEKVICGQLQNIKLLINRTPEIFDNITRQQITKIISSCLISDKSFVVKSALDLLNSFCLYVSGRLVNEGECIEFDSSQIIRDLDRLDLPLDYMHVIKLMLKKEFIPKLHHSLVSEPVKTLNFLYAALNDDSISGSLIELINCLSDNDQLKVQIEQDLFNLISDEDDKSFAPFIHAKLFPDQFFNHKNIDRLFHFLLCNSSEKVKLSIISCFNKIINADVINRYNLVDKFGRGSSLKFNFIVSDFSRHEIQTEMIKFLCNLHKVDQRLNFISLFEKYLEFFSPFNESTTDEGYFDSSKYLLSLKNISFVSDFLPFIFESYPNIYAKYWQSFFSFTMDFLNMIVNDKGSYVKLSKLLSLTPPKTYFQSKFYKSSFCSLIKTLRVILKNDVDIVRPYFGDVIVTCTNNLKSGIGYLETIHVLSLLNDTLEKMKLYEINLILKDKNIDNLYSIVFKTGSRFISPEISQNVFRILCYLGAQPLYVKEESTYENQLKDDLQSQLMNFDKNRTIDNIYFTICSNSIFRIFEDKNLSHSHIYALEALINILIISKCDLIETYFKKCLYYFNLFLDKSGIYDKNKFVPLLELMIKAAKNTVDSVVETKSYCSSVYVDKDKLEKEKILSVSTQECIFGLVQLLEKLWNYGSYQTVKLLVESFKTGMIPYLGIIIPLVRSIQDEDVTVDILYTIYINCSKNKLNDLEDSNEMYNFDIVDILIQMANKGNYKAVFKIEALIAYIKDIDNYGHSIVDMCTFCLNRIQNPCFESSLRSDDIVNSLNNIKQMIINKKQSLVNEKDPMIGQPRNPSEIRDGYKILFNKHFGDEKRLFVQMFNKVLEDEISPSYINHWLKRLRNFCIKRSLSHIIQKVYPLAKSNKIYCDSIFNCAFHSMIYALKIIKDFDSPRYEQYCDIFPRAILKMLPKCSSDAHAILTNMIEFMDRCGLPIINPSDFKCPMTSVFSNKPSISLRYALVNFEKDIKDAQYDLQHAFLNVGWLDNYQQFSRIFRVPNSNKYQLPIFTGSNEARSHVERANSYFNEYFNENRIDYDVFYTKFTNEINQCHNKVISHIFKTAALIRKYWNNDQESYLREQIMKEIDLGFEALSIEDGPRFSLGSSSVIQSIIYGQQLIELKEMFLSDCKENNYEFRFKDSLSLVSFLPPILLLRIITKGKEKDSLPEKIKLLSLCRKSNRLDLMKNYFDFFNFDENLPVEIEYEMMHYKIANNLIEKEEEFDTLLNHLENAEKHDSYIFKKMILLTKYNKALYYAYSSNSEDKWVKVIEICENLKYPNAINLLGSAALKLFEKATKNSEKVKLLNTAIQNLAKAAVMTNQSRISNLLLINHLLFKYCNYEDTDTQNNNNENNNNNNNSNNNNNNSNNNNSNNNNSNNNNSNNNNSNNNNSNNNNSNNNNSNNNNSNNNNNRVNNGMHANINEIKSFLTDVPYHFYIDIISQIISYIPSLKKGSFKDYMIEFLYELFVHYPEGVIFDYTYSIFSDKRKLSGSNKIVNSPIEEIRDKVKNNKDLDEYFKEGIELTNLFSTVNNNFFSISISFLTKIEPSLKDSVIDRFILEEVDSFCKTLLDPFVANIKQFSELCKSIPSRKFKLPHEREVILDYYQNKEEGNFREMEKNFTDLQSQLHSLRETLSQERKKIEERNSRNGNRTLNNVRNLSREIASLHNETIKIKESIKKHIIEFTKYIKKYSDQLKKQMDKINKPSELFILAPELKQMKDLKLPIFGKNQFNEKTVLIHKFLSKFTSFMSIKNPKKIEIQGDDGHIYSFILKNSEDLRSDQRIMIFFKFMNQVLRNKIKTYLVVPLTYRFGIIQFVKNMTEPIELINSYRKKAEVIDNKSPKTYVNCEINFLLENGQVETVKGRKKISYSKMTSIQKIEMFRGIMETTPKRSTDLRESFWSFNSTSESWLTYVKNYTISCALTSIVGYIIGIGDRHTRNIMIGKKDGYLMHIDFCDTFESNQIRMRNPELVPFRLTRNFVEAFGPCKCDGTFRIYCEEVLGIIRRNREQIMSILNVFIASPVSSDFDQTKLLVSNERDISTNQKNMEFKMERVSKKVNGTDYAIILPKDDEIINRLYGLSKSNENTNNTGNRSDQPLSVEEHVKRLINEATDIYNLATAYSGWVPWI</sequence>
<name>A0ABR2GZW3_9EUKA</name>
<dbReference type="InterPro" id="IPR018936">
    <property type="entry name" value="PI3/4_kinase_CS"/>
</dbReference>
<feature type="compositionally biased region" description="Low complexity" evidence="7">
    <location>
        <begin position="1679"/>
        <end position="1743"/>
    </location>
</feature>